<dbReference type="SMART" id="SM01282">
    <property type="entry name" value="DBB"/>
    <property type="match status" value="1"/>
</dbReference>
<feature type="compositionally biased region" description="Basic and acidic residues" evidence="1">
    <location>
        <begin position="927"/>
        <end position="939"/>
    </location>
</feature>
<dbReference type="InterPro" id="IPR017893">
    <property type="entry name" value="DBB_domain"/>
</dbReference>
<feature type="compositionally biased region" description="Basic and acidic residues" evidence="1">
    <location>
        <begin position="947"/>
        <end position="960"/>
    </location>
</feature>
<dbReference type="InterPro" id="IPR052446">
    <property type="entry name" value="B-cell_PI3K-Signaling_Adptrs"/>
</dbReference>
<dbReference type="GO" id="GO:0005068">
    <property type="term" value="F:transmembrane receptor protein tyrosine kinase adaptor activity"/>
    <property type="evidence" value="ECO:0007669"/>
    <property type="project" value="TreeGrafter"/>
</dbReference>
<feature type="region of interest" description="Disordered" evidence="1">
    <location>
        <begin position="910"/>
        <end position="1062"/>
    </location>
</feature>
<proteinExistence type="predicted"/>
<sequence>MALDNPSYFSLSGGSLPSSGAPGNSGVSSSRGFAAFFRKRQNKMGSVSSASVMSNSTGSTMTHHESNRSIESVDESQPMLSRSMNSSSQRRSFRNLSRSMSAHTDNETLQILKGEPRPTDIAPPSPHLPHRSHSHSDHDRRRPHRRRILKSASELLSNDMVFYGLPGDTSRGQDEEGEVFLGIDDARYYNLSATLPAPGSSGIRRHSIGTFLEEEGIPKRAIIQTEGFIKEPEGFAPPIPTDQVDGRQPTRARRCRKHKSFKEGSRMRTGIGAHNEATNANLMEDRDDVVFVSSKDSEASTLWVNYLTACFEQISRQQGRPPFKVRHVTVEDAVSVTQTMQDRIAKSRLQIIVVCPVLLDRATTKPEQASALARQLSPERVLAMMLGVHDGQLTENQKSALITYPQWRKFFVKDQDETFVGEFLGAAVAILGSSPPATLKNDKTTFSVHPKKVKIGQNRVLVIMNEPLRDEDTVSVIIDRCGEGIDLTQVKRRNPYTLQLAVPDRCLQVSMLIGVRVIVNGVPQGVRQVKCESRLRELDQILRAHDNPLEFMCQTFGFNPGDRDQLDNWMVHAFQRNLPPRFDLLATPNGATPLQRNATSPEEYPTLLHFAARFGLEKLAWQLLECPGGEIACDLKNVAELTPADVAEQAGHNKLAQQLRGYMQMNEFTNMYSYLKVISENAGSGANNESASPLTHLNCLDTEHDKEDYCRPRPLSEAYLVPPAARPVTTAPQLLPLNTISHTPTEMNYSIVPPPTPVLGVPPTNLSNSDVNGLNLPLQGYLKMYPASPKVSPSLPAPVTAPLLALRSPNHPQQSKKDLKEDTPGSRTGSLHRSTSNHGVKSREPSGPQDELLEIINDFKNNVFTISEVERLVENWRNRNDVQQSFKDKQRQLAAMRDEYDRIQKKLKDEMKAPTPFDKIKKFFSKGKKESKESNHADDDGASTSSKNEKSSETGAERRPISSLSLHSVSSSSSSGRMSIISGCSGTSLGDSGTHSDTEDRRLRNSREDKGGIMTYEVPPAPKPFTGRYSPMRYTPSPRSSGVHPETESRKPHPQNGSSSDEYYIAFPVSGLPVHSFNPDGTPIEPKTPCSPCDAPLFQISNNIPEEDNHSDAPEKTEIKEINSLPQAPPPPPSSPPTHLSLDYINIVPANIPSSVLQTPVNESLQENNERIEVSLNVTKILNEEPVKALDGETKIINETTKEEVPVIFTQSDHVRRDGEPKLPEYMNISPGGDQEPRVIGTIPKKPTAPPVPPRGENYYCP</sequence>
<reference evidence="3" key="1">
    <citation type="submission" date="2015-01" db="EMBL/GenBank/DDBJ databases">
        <title>Transcriptome Assembly of Fopius arisanus.</title>
        <authorList>
            <person name="Geib S."/>
        </authorList>
    </citation>
    <scope>NUCLEOTIDE SEQUENCE</scope>
</reference>
<evidence type="ECO:0000256" key="1">
    <source>
        <dbReference type="SAM" id="MobiDB-lite"/>
    </source>
</evidence>
<dbReference type="Gene3D" id="3.40.50.10140">
    <property type="entry name" value="Toll/interleukin-1 receptor homology (TIR) domain"/>
    <property type="match status" value="1"/>
</dbReference>
<dbReference type="GO" id="GO:0005104">
    <property type="term" value="F:fibroblast growth factor receptor binding"/>
    <property type="evidence" value="ECO:0007669"/>
    <property type="project" value="TreeGrafter"/>
</dbReference>
<feature type="compositionally biased region" description="Polar residues" evidence="1">
    <location>
        <begin position="100"/>
        <end position="109"/>
    </location>
</feature>
<dbReference type="EMBL" id="GBYB01010159">
    <property type="protein sequence ID" value="JAG79926.1"/>
    <property type="molecule type" value="Transcribed_RNA"/>
</dbReference>
<organism evidence="3">
    <name type="scientific">Fopius arisanus</name>
    <dbReference type="NCBI Taxonomy" id="64838"/>
    <lineage>
        <taxon>Eukaryota</taxon>
        <taxon>Metazoa</taxon>
        <taxon>Ecdysozoa</taxon>
        <taxon>Arthropoda</taxon>
        <taxon>Hexapoda</taxon>
        <taxon>Insecta</taxon>
        <taxon>Pterygota</taxon>
        <taxon>Neoptera</taxon>
        <taxon>Endopterygota</taxon>
        <taxon>Hymenoptera</taxon>
        <taxon>Apocrita</taxon>
        <taxon>Ichneumonoidea</taxon>
        <taxon>Braconidae</taxon>
        <taxon>Opiinae</taxon>
        <taxon>Fopius</taxon>
    </lineage>
</organism>
<name>A0A0C9R220_9HYME</name>
<feature type="compositionally biased region" description="Low complexity" evidence="1">
    <location>
        <begin position="76"/>
        <end position="99"/>
    </location>
</feature>
<accession>A0A0C9R220</accession>
<feature type="compositionally biased region" description="Polar residues" evidence="1">
    <location>
        <begin position="825"/>
        <end position="839"/>
    </location>
</feature>
<dbReference type="InterPro" id="IPR035897">
    <property type="entry name" value="Toll_tir_struct_dom_sf"/>
</dbReference>
<evidence type="ECO:0000259" key="2">
    <source>
        <dbReference type="PROSITE" id="PS51376"/>
    </source>
</evidence>
<dbReference type="Pfam" id="PF14545">
    <property type="entry name" value="DBB"/>
    <property type="match status" value="1"/>
</dbReference>
<feature type="region of interest" description="Disordered" evidence="1">
    <location>
        <begin position="807"/>
        <end position="849"/>
    </location>
</feature>
<dbReference type="PANTHER" id="PTHR16267">
    <property type="entry name" value="BANK1/PIK3AP1 FAMILY MEMBER"/>
    <property type="match status" value="1"/>
</dbReference>
<dbReference type="GO" id="GO:0005829">
    <property type="term" value="C:cytosol"/>
    <property type="evidence" value="ECO:0007669"/>
    <property type="project" value="TreeGrafter"/>
</dbReference>
<evidence type="ECO:0000313" key="3">
    <source>
        <dbReference type="EMBL" id="JAG79926.1"/>
    </source>
</evidence>
<feature type="compositionally biased region" description="Low complexity" evidence="1">
    <location>
        <begin position="961"/>
        <end position="986"/>
    </location>
</feature>
<feature type="compositionally biased region" description="Basic and acidic residues" evidence="1">
    <location>
        <begin position="815"/>
        <end position="824"/>
    </location>
</feature>
<feature type="region of interest" description="Disordered" evidence="1">
    <location>
        <begin position="1"/>
        <end position="144"/>
    </location>
</feature>
<gene>
    <name evidence="3" type="primary">PIK3AP1_3</name>
    <name evidence="3" type="ORF">g.12937</name>
</gene>
<feature type="region of interest" description="Disordered" evidence="1">
    <location>
        <begin position="1217"/>
        <end position="1262"/>
    </location>
</feature>
<feature type="domain" description="DBB" evidence="2">
    <location>
        <begin position="448"/>
        <end position="585"/>
    </location>
</feature>
<protein>
    <submittedName>
        <fullName evidence="3">PIK3AP1_3 protein</fullName>
    </submittedName>
</protein>
<dbReference type="PANTHER" id="PTHR16267:SF11">
    <property type="entry name" value="STUMPS, ISOFORM E"/>
    <property type="match status" value="1"/>
</dbReference>
<dbReference type="AlphaFoldDB" id="A0A0C9R220"/>
<feature type="compositionally biased region" description="Basic and acidic residues" evidence="1">
    <location>
        <begin position="994"/>
        <end position="1011"/>
    </location>
</feature>
<feature type="compositionally biased region" description="Low complexity" evidence="1">
    <location>
        <begin position="44"/>
        <end position="60"/>
    </location>
</feature>
<feature type="compositionally biased region" description="Low complexity" evidence="1">
    <location>
        <begin position="10"/>
        <end position="26"/>
    </location>
</feature>
<dbReference type="PROSITE" id="PS51376">
    <property type="entry name" value="DBB"/>
    <property type="match status" value="1"/>
</dbReference>